<comment type="similarity">
    <text evidence="1">Belongs to the ribosome association toxin RatA family.</text>
</comment>
<accession>A0A7W8E5R9</accession>
<dbReference type="Proteomes" id="UP000540989">
    <property type="component" value="Unassembled WGS sequence"/>
</dbReference>
<gene>
    <name evidence="4" type="ORF">HDF16_004325</name>
</gene>
<organism evidence="4 5">
    <name type="scientific">Granulicella aggregans</name>
    <dbReference type="NCBI Taxonomy" id="474949"/>
    <lineage>
        <taxon>Bacteria</taxon>
        <taxon>Pseudomonadati</taxon>
        <taxon>Acidobacteriota</taxon>
        <taxon>Terriglobia</taxon>
        <taxon>Terriglobales</taxon>
        <taxon>Acidobacteriaceae</taxon>
        <taxon>Granulicella</taxon>
    </lineage>
</organism>
<dbReference type="InterPro" id="IPR023393">
    <property type="entry name" value="START-like_dom_sf"/>
</dbReference>
<dbReference type="CDD" id="cd07820">
    <property type="entry name" value="SRPBCC_3"/>
    <property type="match status" value="1"/>
</dbReference>
<proteinExistence type="inferred from homology"/>
<dbReference type="InterPro" id="IPR005031">
    <property type="entry name" value="COQ10_START"/>
</dbReference>
<protein>
    <submittedName>
        <fullName evidence="4">Ligand-binding SRPBCC domain-containing protein</fullName>
    </submittedName>
</protein>
<feature type="region of interest" description="Disordered" evidence="2">
    <location>
        <begin position="41"/>
        <end position="63"/>
    </location>
</feature>
<evidence type="ECO:0000256" key="1">
    <source>
        <dbReference type="ARBA" id="ARBA00008918"/>
    </source>
</evidence>
<feature type="domain" description="Coenzyme Q-binding protein COQ10 START" evidence="3">
    <location>
        <begin position="11"/>
        <end position="145"/>
    </location>
</feature>
<reference evidence="4 5" key="1">
    <citation type="submission" date="2020-08" db="EMBL/GenBank/DDBJ databases">
        <title>Genomic Encyclopedia of Type Strains, Phase IV (KMG-V): Genome sequencing to study the core and pangenomes of soil and plant-associated prokaryotes.</title>
        <authorList>
            <person name="Whitman W."/>
        </authorList>
    </citation>
    <scope>NUCLEOTIDE SEQUENCE [LARGE SCALE GENOMIC DNA]</scope>
    <source>
        <strain evidence="4 5">M8UP14</strain>
    </source>
</reference>
<comment type="caution">
    <text evidence="4">The sequence shown here is derived from an EMBL/GenBank/DDBJ whole genome shotgun (WGS) entry which is preliminary data.</text>
</comment>
<dbReference type="RefSeq" id="WP_184221249.1">
    <property type="nucleotide sequence ID" value="NZ_JACHIP010000006.1"/>
</dbReference>
<keyword evidence="5" id="KW-1185">Reference proteome</keyword>
<dbReference type="AlphaFoldDB" id="A0A7W8E5R9"/>
<evidence type="ECO:0000259" key="3">
    <source>
        <dbReference type="Pfam" id="PF03364"/>
    </source>
</evidence>
<dbReference type="EMBL" id="JACHIP010000006">
    <property type="protein sequence ID" value="MBB5059599.1"/>
    <property type="molecule type" value="Genomic_DNA"/>
</dbReference>
<evidence type="ECO:0000313" key="5">
    <source>
        <dbReference type="Proteomes" id="UP000540989"/>
    </source>
</evidence>
<feature type="compositionally biased region" description="Pro residues" evidence="2">
    <location>
        <begin position="46"/>
        <end position="58"/>
    </location>
</feature>
<evidence type="ECO:0000256" key="2">
    <source>
        <dbReference type="SAM" id="MobiDB-lite"/>
    </source>
</evidence>
<evidence type="ECO:0000313" key="4">
    <source>
        <dbReference type="EMBL" id="MBB5059599.1"/>
    </source>
</evidence>
<dbReference type="Gene3D" id="3.30.530.20">
    <property type="match status" value="1"/>
</dbReference>
<dbReference type="SUPFAM" id="SSF55961">
    <property type="entry name" value="Bet v1-like"/>
    <property type="match status" value="1"/>
</dbReference>
<sequence>MRHKHHAEQWLPYPIESVFDFFSNPENLPRLMPEWQHARITSSDLAPPPPRPGGPASPPVTAAGQGTRLTITFQAIPFLPIRLPWDAEITEFVWNDHFCDVQLARGPFAYWRHCHRLEVLNRSGIPGTLVRDQVEYELRLGALGELANKLFVGRQIYEIFVYRQRRTTELLART</sequence>
<name>A0A7W8E5R9_9BACT</name>
<dbReference type="Pfam" id="PF03364">
    <property type="entry name" value="Polyketide_cyc"/>
    <property type="match status" value="1"/>
</dbReference>